<evidence type="ECO:0000313" key="9">
    <source>
        <dbReference type="EMBL" id="ACK67986.1"/>
    </source>
</evidence>
<name>B7K5T3_RIPO1</name>
<organism evidence="9 10">
    <name type="scientific">Rippkaea orientalis (strain PCC 8801 / RF-1)</name>
    <name type="common">Cyanothece sp. (strain PCC 8801)</name>
    <dbReference type="NCBI Taxonomy" id="41431"/>
    <lineage>
        <taxon>Bacteria</taxon>
        <taxon>Bacillati</taxon>
        <taxon>Cyanobacteriota</taxon>
        <taxon>Cyanophyceae</taxon>
        <taxon>Oscillatoriophycideae</taxon>
        <taxon>Chroococcales</taxon>
        <taxon>Aphanothecaceae</taxon>
        <taxon>Rippkaea</taxon>
        <taxon>Rippkaea orientalis</taxon>
    </lineage>
</organism>
<dbReference type="Proteomes" id="UP000008204">
    <property type="component" value="Chromosome"/>
</dbReference>
<dbReference type="GO" id="GO:0009252">
    <property type="term" value="P:peptidoglycan biosynthetic process"/>
    <property type="evidence" value="ECO:0007669"/>
    <property type="project" value="UniProtKB-UniPathway"/>
</dbReference>
<keyword evidence="2" id="KW-0808">Transferase</keyword>
<gene>
    <name evidence="9" type="ordered locus">PCC8801_4049</name>
</gene>
<accession>B7K5T3</accession>
<keyword evidence="5 6" id="KW-0961">Cell wall biogenesis/degradation</keyword>
<dbReference type="STRING" id="41431.PCC8801_4049"/>
<evidence type="ECO:0000256" key="7">
    <source>
        <dbReference type="SAM" id="MobiDB-lite"/>
    </source>
</evidence>
<dbReference type="PROSITE" id="PS52029">
    <property type="entry name" value="LD_TPASE"/>
    <property type="match status" value="1"/>
</dbReference>
<dbReference type="EMBL" id="CP001287">
    <property type="protein sequence ID" value="ACK67986.1"/>
    <property type="molecule type" value="Genomic_DNA"/>
</dbReference>
<evidence type="ECO:0000256" key="2">
    <source>
        <dbReference type="ARBA" id="ARBA00022679"/>
    </source>
</evidence>
<reference evidence="10" key="1">
    <citation type="journal article" date="2011" name="MBio">
        <title>Novel metabolic attributes of the genus Cyanothece, comprising a group of unicellular nitrogen-fixing Cyanobacteria.</title>
        <authorList>
            <person name="Bandyopadhyay A."/>
            <person name="Elvitigala T."/>
            <person name="Welsh E."/>
            <person name="Stockel J."/>
            <person name="Liberton M."/>
            <person name="Min H."/>
            <person name="Sherman L.A."/>
            <person name="Pakrasi H.B."/>
        </authorList>
    </citation>
    <scope>NUCLEOTIDE SEQUENCE [LARGE SCALE GENOMIC DNA]</scope>
    <source>
        <strain evidence="10">PCC 8801</strain>
    </source>
</reference>
<evidence type="ECO:0000313" key="10">
    <source>
        <dbReference type="Proteomes" id="UP000008204"/>
    </source>
</evidence>
<feature type="region of interest" description="Disordered" evidence="7">
    <location>
        <begin position="143"/>
        <end position="165"/>
    </location>
</feature>
<dbReference type="RefSeq" id="WP_012597239.1">
    <property type="nucleotide sequence ID" value="NC_011726.1"/>
</dbReference>
<evidence type="ECO:0000256" key="6">
    <source>
        <dbReference type="PROSITE-ProRule" id="PRU01373"/>
    </source>
</evidence>
<comment type="pathway">
    <text evidence="1 6">Cell wall biogenesis; peptidoglycan biosynthesis.</text>
</comment>
<dbReference type="Pfam" id="PF03734">
    <property type="entry name" value="YkuD"/>
    <property type="match status" value="1"/>
</dbReference>
<evidence type="ECO:0000256" key="1">
    <source>
        <dbReference type="ARBA" id="ARBA00004752"/>
    </source>
</evidence>
<dbReference type="InterPro" id="IPR038063">
    <property type="entry name" value="Transpep_catalytic_dom"/>
</dbReference>
<keyword evidence="10" id="KW-1185">Reference proteome</keyword>
<dbReference type="InterPro" id="IPR005490">
    <property type="entry name" value="LD_TPept_cat_dom"/>
</dbReference>
<dbReference type="GO" id="GO:0016740">
    <property type="term" value="F:transferase activity"/>
    <property type="evidence" value="ECO:0007669"/>
    <property type="project" value="UniProtKB-KW"/>
</dbReference>
<sequence length="248" mass="27383">MLLKITLSLLGCVGVFVYISQTQPKSSPSFDQQLELNHVQGNFESKPSLNIKNLSTQKQQQWQDFQETQKTPLKTPLSLTQETVTQEITSSQPKSPEPIEPVAINNYMTLTATEKTNQLGNPIYHLQLYAKGQLIGVYPTVTGKAKTQGKNRHQAGSKAPLPNGRYSVASTPVAGTDPEVGQLFLPIEPQFATGRTALGIHYDPSFEKSNGEDGTEGCIALTDESQLQQVLLYVQTYQPEYLEVNLPF</sequence>
<dbReference type="CDD" id="cd16913">
    <property type="entry name" value="YkuD_like"/>
    <property type="match status" value="1"/>
</dbReference>
<dbReference type="eggNOG" id="COG1376">
    <property type="taxonomic scope" value="Bacteria"/>
</dbReference>
<dbReference type="GO" id="GO:0008360">
    <property type="term" value="P:regulation of cell shape"/>
    <property type="evidence" value="ECO:0007669"/>
    <property type="project" value="UniProtKB-UniRule"/>
</dbReference>
<dbReference type="AlphaFoldDB" id="B7K5T3"/>
<evidence type="ECO:0000256" key="5">
    <source>
        <dbReference type="ARBA" id="ARBA00023316"/>
    </source>
</evidence>
<feature type="active site" description="Proton donor/acceptor" evidence="6">
    <location>
        <position position="201"/>
    </location>
</feature>
<protein>
    <recommendedName>
        <fullName evidence="8">L,D-TPase catalytic domain-containing protein</fullName>
    </recommendedName>
</protein>
<evidence type="ECO:0000256" key="4">
    <source>
        <dbReference type="ARBA" id="ARBA00022984"/>
    </source>
</evidence>
<dbReference type="HOGENOM" id="CLU_093415_0_0_3"/>
<dbReference type="Gene3D" id="2.40.440.10">
    <property type="entry name" value="L,D-transpeptidase catalytic domain-like"/>
    <property type="match status" value="1"/>
</dbReference>
<evidence type="ECO:0000259" key="8">
    <source>
        <dbReference type="PROSITE" id="PS52029"/>
    </source>
</evidence>
<evidence type="ECO:0000256" key="3">
    <source>
        <dbReference type="ARBA" id="ARBA00022960"/>
    </source>
</evidence>
<feature type="active site" description="Nucleophile" evidence="6">
    <location>
        <position position="218"/>
    </location>
</feature>
<dbReference type="UniPathway" id="UPA00219"/>
<feature type="domain" description="L,D-TPase catalytic" evidence="8">
    <location>
        <begin position="115"/>
        <end position="245"/>
    </location>
</feature>
<dbReference type="OrthoDB" id="555330at2"/>
<dbReference type="GO" id="GO:0071555">
    <property type="term" value="P:cell wall organization"/>
    <property type="evidence" value="ECO:0007669"/>
    <property type="project" value="UniProtKB-UniRule"/>
</dbReference>
<proteinExistence type="predicted"/>
<keyword evidence="3 6" id="KW-0133">Cell shape</keyword>
<keyword evidence="4 6" id="KW-0573">Peptidoglycan synthesis</keyword>
<dbReference type="KEGG" id="cyp:PCC8801_4049"/>